<dbReference type="GO" id="GO:0046961">
    <property type="term" value="F:proton-transporting ATPase activity, rotational mechanism"/>
    <property type="evidence" value="ECO:0007669"/>
    <property type="project" value="InterPro"/>
</dbReference>
<comment type="function">
    <text evidence="8">Essential component of the vacuolar proton pump (V-ATPase), a multimeric enzyme that catalyzes the translocation of protons across the membranes. Required for assembly and activity of the V-ATPase.</text>
</comment>
<protein>
    <recommendedName>
        <fullName evidence="8">V-type proton ATPase subunit a</fullName>
    </recommendedName>
</protein>
<sequence length="187" mass="21231">MGSVFRSEEMCLAQLFLQSGSAYDCISELGEMGLVEFRDLNPSVNSFQRRFVSEIKRCEEMERILGYLLREIRKANIAVPEDDEICPVAPPPKHVLEIMEHLQRLEVELSEHEALGPQYEEFQSIESDSGGCTGMQRLGAKLGFVSGLIHRVKVEAFERMLWRVCKGYTILSYAELGESLADLEHSE</sequence>
<proteinExistence type="inferred from homology"/>
<keyword evidence="7" id="KW-0472">Membrane</keyword>
<organism evidence="9 10">
    <name type="scientific">Coregonus suidteri</name>
    <dbReference type="NCBI Taxonomy" id="861788"/>
    <lineage>
        <taxon>Eukaryota</taxon>
        <taxon>Metazoa</taxon>
        <taxon>Chordata</taxon>
        <taxon>Craniata</taxon>
        <taxon>Vertebrata</taxon>
        <taxon>Euteleostomi</taxon>
        <taxon>Actinopterygii</taxon>
        <taxon>Neopterygii</taxon>
        <taxon>Teleostei</taxon>
        <taxon>Protacanthopterygii</taxon>
        <taxon>Salmoniformes</taxon>
        <taxon>Salmonidae</taxon>
        <taxon>Coregoninae</taxon>
        <taxon>Coregonus</taxon>
    </lineage>
</organism>
<evidence type="ECO:0000256" key="3">
    <source>
        <dbReference type="ARBA" id="ARBA00022448"/>
    </source>
</evidence>
<dbReference type="Proteomes" id="UP001356427">
    <property type="component" value="Unassembled WGS sequence"/>
</dbReference>
<dbReference type="GO" id="GO:0051117">
    <property type="term" value="F:ATPase binding"/>
    <property type="evidence" value="ECO:0007669"/>
    <property type="project" value="TreeGrafter"/>
</dbReference>
<dbReference type="EMBL" id="JAGTTL010000011">
    <property type="protein sequence ID" value="KAK6315866.1"/>
    <property type="molecule type" value="Genomic_DNA"/>
</dbReference>
<evidence type="ECO:0000313" key="9">
    <source>
        <dbReference type="EMBL" id="KAK6315866.1"/>
    </source>
</evidence>
<evidence type="ECO:0000256" key="5">
    <source>
        <dbReference type="ARBA" id="ARBA00022989"/>
    </source>
</evidence>
<dbReference type="InterPro" id="IPR002490">
    <property type="entry name" value="V-ATPase_116kDa_su"/>
</dbReference>
<reference evidence="9 10" key="1">
    <citation type="submission" date="2021-04" db="EMBL/GenBank/DDBJ databases">
        <authorList>
            <person name="De Guttry C."/>
            <person name="Zahm M."/>
            <person name="Klopp C."/>
            <person name="Cabau C."/>
            <person name="Louis A."/>
            <person name="Berthelot C."/>
            <person name="Parey E."/>
            <person name="Roest Crollius H."/>
            <person name="Montfort J."/>
            <person name="Robinson-Rechavi M."/>
            <person name="Bucao C."/>
            <person name="Bouchez O."/>
            <person name="Gislard M."/>
            <person name="Lluch J."/>
            <person name="Milhes M."/>
            <person name="Lampietro C."/>
            <person name="Lopez Roques C."/>
            <person name="Donnadieu C."/>
            <person name="Braasch I."/>
            <person name="Desvignes T."/>
            <person name="Postlethwait J."/>
            <person name="Bobe J."/>
            <person name="Wedekind C."/>
            <person name="Guiguen Y."/>
        </authorList>
    </citation>
    <scope>NUCLEOTIDE SEQUENCE [LARGE SCALE GENOMIC DNA]</scope>
    <source>
        <strain evidence="9">Cs_M1</strain>
        <tissue evidence="9">Blood</tissue>
    </source>
</reference>
<evidence type="ECO:0000256" key="1">
    <source>
        <dbReference type="ARBA" id="ARBA00004141"/>
    </source>
</evidence>
<evidence type="ECO:0000256" key="4">
    <source>
        <dbReference type="ARBA" id="ARBA00022692"/>
    </source>
</evidence>
<dbReference type="PANTHER" id="PTHR11629">
    <property type="entry name" value="VACUOLAR PROTON ATPASES"/>
    <property type="match status" value="1"/>
</dbReference>
<evidence type="ECO:0000256" key="6">
    <source>
        <dbReference type="ARBA" id="ARBA00023065"/>
    </source>
</evidence>
<comment type="caution">
    <text evidence="9">The sequence shown here is derived from an EMBL/GenBank/DDBJ whole genome shotgun (WGS) entry which is preliminary data.</text>
</comment>
<evidence type="ECO:0000256" key="2">
    <source>
        <dbReference type="ARBA" id="ARBA00009904"/>
    </source>
</evidence>
<keyword evidence="3 8" id="KW-0813">Transport</keyword>
<comment type="similarity">
    <text evidence="2 8">Belongs to the V-ATPase 116 kDa subunit family.</text>
</comment>
<dbReference type="GO" id="GO:0005886">
    <property type="term" value="C:plasma membrane"/>
    <property type="evidence" value="ECO:0007669"/>
    <property type="project" value="TreeGrafter"/>
</dbReference>
<dbReference type="GO" id="GO:0033179">
    <property type="term" value="C:proton-transporting V-type ATPase, V0 domain"/>
    <property type="evidence" value="ECO:0007669"/>
    <property type="project" value="InterPro"/>
</dbReference>
<keyword evidence="4" id="KW-0812">Transmembrane</keyword>
<keyword evidence="6 8" id="KW-0406">Ion transport</keyword>
<evidence type="ECO:0000256" key="7">
    <source>
        <dbReference type="ARBA" id="ARBA00023136"/>
    </source>
</evidence>
<evidence type="ECO:0000313" key="10">
    <source>
        <dbReference type="Proteomes" id="UP001356427"/>
    </source>
</evidence>
<name>A0AAN8M2Q6_9TELE</name>
<evidence type="ECO:0000256" key="8">
    <source>
        <dbReference type="RuleBase" id="RU361189"/>
    </source>
</evidence>
<keyword evidence="8" id="KW-0375">Hydrogen ion transport</keyword>
<dbReference type="GO" id="GO:0016471">
    <property type="term" value="C:vacuolar proton-transporting V-type ATPase complex"/>
    <property type="evidence" value="ECO:0007669"/>
    <property type="project" value="TreeGrafter"/>
</dbReference>
<dbReference type="PANTHER" id="PTHR11629:SF71">
    <property type="entry name" value="V-TYPE PROTON ATPASE SUBUNIT A"/>
    <property type="match status" value="1"/>
</dbReference>
<keyword evidence="10" id="KW-1185">Reference proteome</keyword>
<dbReference type="AlphaFoldDB" id="A0AAN8M2Q6"/>
<keyword evidence="5" id="KW-1133">Transmembrane helix</keyword>
<accession>A0AAN8M2Q6</accession>
<dbReference type="Pfam" id="PF01496">
    <property type="entry name" value="V_ATPase_I"/>
    <property type="match status" value="2"/>
</dbReference>
<gene>
    <name evidence="9" type="ORF">J4Q44_G00133900</name>
</gene>
<comment type="subcellular location">
    <subcellularLocation>
        <location evidence="1">Membrane</location>
        <topology evidence="1">Multi-pass membrane protein</topology>
    </subcellularLocation>
</comment>
<dbReference type="GO" id="GO:0007035">
    <property type="term" value="P:vacuolar acidification"/>
    <property type="evidence" value="ECO:0007669"/>
    <property type="project" value="TreeGrafter"/>
</dbReference>